<evidence type="ECO:0000313" key="3">
    <source>
        <dbReference type="Proteomes" id="UP000237271"/>
    </source>
</evidence>
<dbReference type="Proteomes" id="UP000237271">
    <property type="component" value="Unassembled WGS sequence"/>
</dbReference>
<feature type="domain" description="Tc3 transposase DNA binding" evidence="1">
    <location>
        <begin position="3"/>
        <end position="43"/>
    </location>
</feature>
<name>A0A2P4WZ08_9STRA</name>
<dbReference type="Gene3D" id="1.10.10.60">
    <property type="entry name" value="Homeodomain-like"/>
    <property type="match status" value="1"/>
</dbReference>
<reference evidence="2 3" key="1">
    <citation type="journal article" date="2017" name="Genome Biol. Evol.">
        <title>Phytophthora megakarya and P. palmivora, closely related causal agents of cacao black pod rot, underwent increases in genome sizes and gene numbers by different mechanisms.</title>
        <authorList>
            <person name="Ali S.S."/>
            <person name="Shao J."/>
            <person name="Lary D.J."/>
            <person name="Kronmiller B."/>
            <person name="Shen D."/>
            <person name="Strem M.D."/>
            <person name="Amoako-Attah I."/>
            <person name="Akrofi A.Y."/>
            <person name="Begoude B.A."/>
            <person name="Ten Hoopen G.M."/>
            <person name="Coulibaly K."/>
            <person name="Kebe B.I."/>
            <person name="Melnick R.L."/>
            <person name="Guiltinan M.J."/>
            <person name="Tyler B.M."/>
            <person name="Meinhardt L.W."/>
            <person name="Bailey B.A."/>
        </authorList>
    </citation>
    <scope>NUCLEOTIDE SEQUENCE [LARGE SCALE GENOMIC DNA]</scope>
    <source>
        <strain evidence="3">sbr112.9</strain>
    </source>
</reference>
<dbReference type="EMBL" id="NCKW01020211">
    <property type="protein sequence ID" value="POM58541.1"/>
    <property type="molecule type" value="Genomic_DNA"/>
</dbReference>
<evidence type="ECO:0000259" key="1">
    <source>
        <dbReference type="Pfam" id="PF11427"/>
    </source>
</evidence>
<keyword evidence="3" id="KW-1185">Reference proteome</keyword>
<dbReference type="AlphaFoldDB" id="A0A2P4WZ08"/>
<dbReference type="InterPro" id="IPR025898">
    <property type="entry name" value="Tc3_transposase_DNA-bd_dom"/>
</dbReference>
<comment type="caution">
    <text evidence="2">The sequence shown here is derived from an EMBL/GenBank/DDBJ whole genome shotgun (WGS) entry which is preliminary data.</text>
</comment>
<sequence length="61" mass="6575">MGRGSTISDEERGRIKGLYEAGIVVRAIARRLERSRNGISRVLSAQKAHVNKGGSPPSLTD</sequence>
<dbReference type="OrthoDB" id="167139at2759"/>
<dbReference type="Pfam" id="PF11427">
    <property type="entry name" value="HTH_Tnp_Tc3_1"/>
    <property type="match status" value="1"/>
</dbReference>
<dbReference type="GO" id="GO:0003677">
    <property type="term" value="F:DNA binding"/>
    <property type="evidence" value="ECO:0007669"/>
    <property type="project" value="InterPro"/>
</dbReference>
<dbReference type="InterPro" id="IPR009057">
    <property type="entry name" value="Homeodomain-like_sf"/>
</dbReference>
<gene>
    <name evidence="2" type="ORF">PHPALM_36793</name>
</gene>
<organism evidence="2 3">
    <name type="scientific">Phytophthora palmivora</name>
    <dbReference type="NCBI Taxonomy" id="4796"/>
    <lineage>
        <taxon>Eukaryota</taxon>
        <taxon>Sar</taxon>
        <taxon>Stramenopiles</taxon>
        <taxon>Oomycota</taxon>
        <taxon>Peronosporomycetes</taxon>
        <taxon>Peronosporales</taxon>
        <taxon>Peronosporaceae</taxon>
        <taxon>Phytophthora</taxon>
    </lineage>
</organism>
<protein>
    <recommendedName>
        <fullName evidence="1">Tc3 transposase DNA binding domain-containing protein</fullName>
    </recommendedName>
</protein>
<proteinExistence type="predicted"/>
<dbReference type="SUPFAM" id="SSF46689">
    <property type="entry name" value="Homeodomain-like"/>
    <property type="match status" value="1"/>
</dbReference>
<accession>A0A2P4WZ08</accession>
<evidence type="ECO:0000313" key="2">
    <source>
        <dbReference type="EMBL" id="POM58541.1"/>
    </source>
</evidence>